<accession>A0A452GNP5</accession>
<comment type="subcellular location">
    <subcellularLocation>
        <location evidence="1 6">Membrane</location>
        <topology evidence="1 6">Multi-pass membrane protein</topology>
    </subcellularLocation>
</comment>
<evidence type="ECO:0000256" key="5">
    <source>
        <dbReference type="ARBA" id="ARBA00023136"/>
    </source>
</evidence>
<dbReference type="InterPro" id="IPR000301">
    <property type="entry name" value="Tetraspanin_animals"/>
</dbReference>
<dbReference type="InterPro" id="IPR018503">
    <property type="entry name" value="Tetraspanin_CS"/>
</dbReference>
<reference evidence="7" key="2">
    <citation type="submission" date="2025-08" db="UniProtKB">
        <authorList>
            <consortium name="Ensembl"/>
        </authorList>
    </citation>
    <scope>IDENTIFICATION</scope>
</reference>
<dbReference type="PROSITE" id="PS00421">
    <property type="entry name" value="TM4_1"/>
    <property type="match status" value="1"/>
</dbReference>
<dbReference type="Proteomes" id="UP000291020">
    <property type="component" value="Unassembled WGS sequence"/>
</dbReference>
<evidence type="ECO:0000256" key="1">
    <source>
        <dbReference type="ARBA" id="ARBA00004141"/>
    </source>
</evidence>
<sequence length="268" mass="29734">MSPHGCLSVTKYFLFLFNLLFFVLGGIILSFGLWILIDQQSFAAILGSSLYALKVWSYILSGVGIITMLMGFLGCLGSLKEIKCMLGFYFGFLFLLFAAQITIGVLLYTQRVTLSGKVGVFMEDAIQTYPLAGPPSEKYQSWDFIQGQLQCCGWNSYLDWHQNPVVDNSSHKLYPCSCHNSSSPGERGTNITKASGMQGATGFCIAYGEWPVYRQGCAISVQGWLANNIISIVGVCLGIALMELCLMMLSMFLFRNMGQNYDKLTRYS</sequence>
<keyword evidence="8" id="KW-1185">Reference proteome</keyword>
<keyword evidence="5 6" id="KW-0472">Membrane</keyword>
<keyword evidence="3 6" id="KW-0812">Transmembrane</keyword>
<dbReference type="PANTHER" id="PTHR19282">
    <property type="entry name" value="TETRASPANIN"/>
    <property type="match status" value="1"/>
</dbReference>
<organism evidence="7 8">
    <name type="scientific">Gopherus agassizii</name>
    <name type="common">Agassiz's desert tortoise</name>
    <dbReference type="NCBI Taxonomy" id="38772"/>
    <lineage>
        <taxon>Eukaryota</taxon>
        <taxon>Metazoa</taxon>
        <taxon>Chordata</taxon>
        <taxon>Craniata</taxon>
        <taxon>Vertebrata</taxon>
        <taxon>Euteleostomi</taxon>
        <taxon>Archelosauria</taxon>
        <taxon>Testudinata</taxon>
        <taxon>Testudines</taxon>
        <taxon>Cryptodira</taxon>
        <taxon>Durocryptodira</taxon>
        <taxon>Testudinoidea</taxon>
        <taxon>Testudinidae</taxon>
        <taxon>Gopherus</taxon>
    </lineage>
</organism>
<dbReference type="GO" id="GO:0005886">
    <property type="term" value="C:plasma membrane"/>
    <property type="evidence" value="ECO:0007669"/>
    <property type="project" value="TreeGrafter"/>
</dbReference>
<dbReference type="PIRSF" id="PIRSF002419">
    <property type="entry name" value="Tetraspanin"/>
    <property type="match status" value="1"/>
</dbReference>
<feature type="transmembrane region" description="Helical" evidence="6">
    <location>
        <begin position="229"/>
        <end position="254"/>
    </location>
</feature>
<dbReference type="PRINTS" id="PR00259">
    <property type="entry name" value="TMFOUR"/>
</dbReference>
<dbReference type="CDD" id="cd03160">
    <property type="entry name" value="CD37_CD82_like_LEL"/>
    <property type="match status" value="1"/>
</dbReference>
<reference evidence="8" key="1">
    <citation type="journal article" date="2017" name="PLoS ONE">
        <title>The Agassiz's desert tortoise genome provides a resource for the conservation of a threatened species.</title>
        <authorList>
            <person name="Tollis M."/>
            <person name="DeNardo D.F."/>
            <person name="Cornelius J.A."/>
            <person name="Dolby G.A."/>
            <person name="Edwards T."/>
            <person name="Henen B.T."/>
            <person name="Karl A.E."/>
            <person name="Murphy R.W."/>
            <person name="Kusumi K."/>
        </authorList>
    </citation>
    <scope>NUCLEOTIDE SEQUENCE [LARGE SCALE GENOMIC DNA]</scope>
</reference>
<dbReference type="SUPFAM" id="SSF48652">
    <property type="entry name" value="Tetraspanin"/>
    <property type="match status" value="1"/>
</dbReference>
<evidence type="ECO:0000256" key="4">
    <source>
        <dbReference type="ARBA" id="ARBA00022989"/>
    </source>
</evidence>
<dbReference type="Ensembl" id="ENSGAGT00000004053.1">
    <property type="protein sequence ID" value="ENSGAGP00000003515.1"/>
    <property type="gene ID" value="ENSGAGG00000002842.1"/>
</dbReference>
<keyword evidence="4 6" id="KW-1133">Transmembrane helix</keyword>
<dbReference type="AlphaFoldDB" id="A0A452GNP5"/>
<proteinExistence type="inferred from homology"/>
<dbReference type="Gene3D" id="1.10.1450.10">
    <property type="entry name" value="Tetraspanin"/>
    <property type="match status" value="1"/>
</dbReference>
<evidence type="ECO:0000256" key="3">
    <source>
        <dbReference type="ARBA" id="ARBA00022692"/>
    </source>
</evidence>
<feature type="transmembrane region" description="Helical" evidence="6">
    <location>
        <begin position="12"/>
        <end position="35"/>
    </location>
</feature>
<protein>
    <recommendedName>
        <fullName evidence="6">Tetraspanin</fullName>
    </recommendedName>
</protein>
<feature type="transmembrane region" description="Helical" evidence="6">
    <location>
        <begin position="88"/>
        <end position="108"/>
    </location>
</feature>
<reference evidence="7" key="3">
    <citation type="submission" date="2025-09" db="UniProtKB">
        <authorList>
            <consortium name="Ensembl"/>
        </authorList>
    </citation>
    <scope>IDENTIFICATION</scope>
</reference>
<feature type="transmembrane region" description="Helical" evidence="6">
    <location>
        <begin position="55"/>
        <end position="76"/>
    </location>
</feature>
<comment type="similarity">
    <text evidence="2 6">Belongs to the tetraspanin (TM4SF) family.</text>
</comment>
<evidence type="ECO:0000313" key="7">
    <source>
        <dbReference type="Ensembl" id="ENSGAGP00000003515.1"/>
    </source>
</evidence>
<dbReference type="InterPro" id="IPR018499">
    <property type="entry name" value="Tetraspanin/Peripherin"/>
</dbReference>
<evidence type="ECO:0000256" key="6">
    <source>
        <dbReference type="RuleBase" id="RU361218"/>
    </source>
</evidence>
<evidence type="ECO:0000313" key="8">
    <source>
        <dbReference type="Proteomes" id="UP000291020"/>
    </source>
</evidence>
<dbReference type="Pfam" id="PF00335">
    <property type="entry name" value="Tetraspanin"/>
    <property type="match status" value="1"/>
</dbReference>
<dbReference type="InterPro" id="IPR008952">
    <property type="entry name" value="Tetraspanin_EC2_sf"/>
</dbReference>
<dbReference type="PANTHER" id="PTHR19282:SF263">
    <property type="entry name" value="LEUKOCYTE ANTIGEN CD37"/>
    <property type="match status" value="1"/>
</dbReference>
<evidence type="ECO:0000256" key="2">
    <source>
        <dbReference type="ARBA" id="ARBA00006840"/>
    </source>
</evidence>
<name>A0A452GNP5_9SAUR</name>